<gene>
    <name evidence="3" type="ORF">DWX20_09305</name>
</gene>
<comment type="caution">
    <text evidence="3">The sequence shown here is derived from an EMBL/GenBank/DDBJ whole genome shotgun (WGS) entry which is preliminary data.</text>
</comment>
<dbReference type="PANTHER" id="PTHR37293:SF6">
    <property type="entry name" value="DNA REPLICATION PROTEIN DNAD"/>
    <property type="match status" value="1"/>
</dbReference>
<dbReference type="AlphaFoldDB" id="A0A412PB35"/>
<dbReference type="InterPro" id="IPR036388">
    <property type="entry name" value="WH-like_DNA-bd_sf"/>
</dbReference>
<sequence length="178" mass="20530">MKWYEQKYVNHRDWILDQMGLLGMDSAELVIVLLIDFMNQNHIEITMDALKEKTGIQEEELNRVISALCAKKYLSIKASARAVVFDLSGLFETDVARVENILDRSLIDTFETEFGRTLSQNEMQKISDWNKVTDKRLIIAALREASAYQHLNLGYIEKILSDWKQKKITADSVGSEKK</sequence>
<evidence type="ECO:0000256" key="1">
    <source>
        <dbReference type="ARBA" id="ARBA00093462"/>
    </source>
</evidence>
<dbReference type="Gene3D" id="1.10.10.10">
    <property type="entry name" value="Winged helix-like DNA-binding domain superfamily/Winged helix DNA-binding domain"/>
    <property type="match status" value="1"/>
</dbReference>
<dbReference type="InterPro" id="IPR006343">
    <property type="entry name" value="DnaB/C_C"/>
</dbReference>
<dbReference type="Proteomes" id="UP000284731">
    <property type="component" value="Unassembled WGS sequence"/>
</dbReference>
<dbReference type="NCBIfam" id="TIGR01446">
    <property type="entry name" value="DnaD_dom"/>
    <property type="match status" value="1"/>
</dbReference>
<evidence type="ECO:0000313" key="3">
    <source>
        <dbReference type="EMBL" id="RGT53625.1"/>
    </source>
</evidence>
<accession>A0A412PB35</accession>
<proteinExistence type="inferred from homology"/>
<comment type="similarity">
    <text evidence="1">Belongs to the DnaB/DnaD family.</text>
</comment>
<dbReference type="EMBL" id="QRWX01000005">
    <property type="protein sequence ID" value="RGT53625.1"/>
    <property type="molecule type" value="Genomic_DNA"/>
</dbReference>
<organism evidence="3 4">
    <name type="scientific">Solobacterium moorei</name>
    <dbReference type="NCBI Taxonomy" id="102148"/>
    <lineage>
        <taxon>Bacteria</taxon>
        <taxon>Bacillati</taxon>
        <taxon>Bacillota</taxon>
        <taxon>Erysipelotrichia</taxon>
        <taxon>Erysipelotrichales</taxon>
        <taxon>Erysipelotrichaceae</taxon>
        <taxon>Solobacterium</taxon>
    </lineage>
</organism>
<dbReference type="Pfam" id="PF07261">
    <property type="entry name" value="DnaB_2"/>
    <property type="match status" value="1"/>
</dbReference>
<dbReference type="PANTHER" id="PTHR37293">
    <property type="entry name" value="PHAGE REPLICATION PROTEIN-RELATED"/>
    <property type="match status" value="1"/>
</dbReference>
<evidence type="ECO:0000259" key="2">
    <source>
        <dbReference type="Pfam" id="PF07261"/>
    </source>
</evidence>
<dbReference type="InterPro" id="IPR053162">
    <property type="entry name" value="DnaD"/>
</dbReference>
<feature type="domain" description="DnaB/C C-terminal" evidence="2">
    <location>
        <begin position="107"/>
        <end position="169"/>
    </location>
</feature>
<dbReference type="SUPFAM" id="SSF158499">
    <property type="entry name" value="DnaD domain-like"/>
    <property type="match status" value="1"/>
</dbReference>
<dbReference type="RefSeq" id="WP_118765301.1">
    <property type="nucleotide sequence ID" value="NZ_CABJCF010000005.1"/>
</dbReference>
<name>A0A412PB35_9FIRM</name>
<dbReference type="InterPro" id="IPR034829">
    <property type="entry name" value="DnaD-like_sf"/>
</dbReference>
<dbReference type="Gene3D" id="1.10.10.630">
    <property type="entry name" value="DnaD domain-like"/>
    <property type="match status" value="1"/>
</dbReference>
<reference evidence="3 4" key="1">
    <citation type="submission" date="2018-08" db="EMBL/GenBank/DDBJ databases">
        <title>A genome reference for cultivated species of the human gut microbiota.</title>
        <authorList>
            <person name="Zou Y."/>
            <person name="Xue W."/>
            <person name="Luo G."/>
        </authorList>
    </citation>
    <scope>NUCLEOTIDE SEQUENCE [LARGE SCALE GENOMIC DNA]</scope>
    <source>
        <strain evidence="3 4">AF18-46</strain>
    </source>
</reference>
<protein>
    <submittedName>
        <fullName evidence="3">DnaD domain protein</fullName>
    </submittedName>
</protein>
<evidence type="ECO:0000313" key="4">
    <source>
        <dbReference type="Proteomes" id="UP000284731"/>
    </source>
</evidence>